<evidence type="ECO:0000256" key="1">
    <source>
        <dbReference type="ARBA" id="ARBA00001913"/>
    </source>
</evidence>
<comment type="pathway">
    <text evidence="2">Protein modification; protein glycosylation.</text>
</comment>
<dbReference type="InterPro" id="IPR001382">
    <property type="entry name" value="Glyco_hydro_47"/>
</dbReference>
<keyword evidence="5 8" id="KW-1015">Disulfide bond</keyword>
<evidence type="ECO:0000256" key="4">
    <source>
        <dbReference type="ARBA" id="ARBA00022801"/>
    </source>
</evidence>
<keyword evidence="11" id="KW-1185">Reference proteome</keyword>
<evidence type="ECO:0000256" key="9">
    <source>
        <dbReference type="RuleBase" id="RU361193"/>
    </source>
</evidence>
<dbReference type="GO" id="GO:0005783">
    <property type="term" value="C:endoplasmic reticulum"/>
    <property type="evidence" value="ECO:0007669"/>
    <property type="project" value="TreeGrafter"/>
</dbReference>
<comment type="cofactor">
    <cofactor evidence="1 7">
        <name>Ca(2+)</name>
        <dbReference type="ChEBI" id="CHEBI:29108"/>
    </cofactor>
</comment>
<dbReference type="InterPro" id="IPR012341">
    <property type="entry name" value="6hp_glycosidase-like_sf"/>
</dbReference>
<evidence type="ECO:0000256" key="3">
    <source>
        <dbReference type="ARBA" id="ARBA00007658"/>
    </source>
</evidence>
<evidence type="ECO:0000256" key="5">
    <source>
        <dbReference type="ARBA" id="ARBA00023157"/>
    </source>
</evidence>
<comment type="caution">
    <text evidence="10">The sequence shown here is derived from an EMBL/GenBank/DDBJ whole genome shotgun (WGS) entry which is preliminary data.</text>
</comment>
<evidence type="ECO:0000256" key="6">
    <source>
        <dbReference type="PIRSR" id="PIRSR601382-1"/>
    </source>
</evidence>
<evidence type="ECO:0000256" key="2">
    <source>
        <dbReference type="ARBA" id="ARBA00004922"/>
    </source>
</evidence>
<name>A0A9D4TZ83_CHLVU</name>
<dbReference type="AlphaFoldDB" id="A0A9D4TZ83"/>
<reference evidence="10" key="2">
    <citation type="submission" date="2020-11" db="EMBL/GenBank/DDBJ databases">
        <authorList>
            <person name="Cecchin M."/>
            <person name="Marcolungo L."/>
            <person name="Rossato M."/>
            <person name="Girolomoni L."/>
            <person name="Cosentino E."/>
            <person name="Cuine S."/>
            <person name="Li-Beisson Y."/>
            <person name="Delledonne M."/>
            <person name="Ballottari M."/>
        </authorList>
    </citation>
    <scope>NUCLEOTIDE SEQUENCE</scope>
    <source>
        <strain evidence="10">211/11P</strain>
        <tissue evidence="10">Whole cell</tissue>
    </source>
</reference>
<dbReference type="InterPro" id="IPR050749">
    <property type="entry name" value="Glycosyl_Hydrolase_47"/>
</dbReference>
<dbReference type="GO" id="GO:0004571">
    <property type="term" value="F:mannosyl-oligosaccharide 1,2-alpha-mannosidase activity"/>
    <property type="evidence" value="ECO:0007669"/>
    <property type="project" value="InterPro"/>
</dbReference>
<keyword evidence="7" id="KW-0106">Calcium</keyword>
<evidence type="ECO:0000313" key="10">
    <source>
        <dbReference type="EMBL" id="KAI3437956.1"/>
    </source>
</evidence>
<dbReference type="GO" id="GO:0005975">
    <property type="term" value="P:carbohydrate metabolic process"/>
    <property type="evidence" value="ECO:0007669"/>
    <property type="project" value="InterPro"/>
</dbReference>
<sequence>MAMFRRSRAPRRAFILLVAAAWLLFCTYMFHGVLEVQLNISDNAGAQEVPPTERQCSGLFASWCERHVAQYRAEAVRQGMMHAWQGYKSYAWGADEIHPKSKTAKTDIMGGAGIAGMGVSMVDALSTLKVMQLDQEFKEGRDWVVDKLNFERTTTISFFETVIRILGGLAAAHDLSGDPQLGAKAQDLADRLLPAFDSAPTGIIGNTVSLPLVQPDGGSGSTVLAEMGTNVLEFSAISSITGDDKYRRAAEKPLRAVHAANEHALMFEHVDRQTALETGSTRGVGAGTDSYYEYLIKYWVLGGRSDEHFRARWEAVVDDVLRKLIVSPPGWPFSFASDLQGDSLSPVLEHLRCFFPGSVALGVMSGAVQGPKAQLYLEFAANMTLACYQLYNSSASGLGAERISFDQQSGQLVISDGRYWQRPEVIESIFYMWRATKDKRWRDMGWRMWRAIEKHARWEGGYSGALDVDAVPPESDDVSQSWFFAETLKYFYLLFSPDSALSLQDWVLNTEAHPLRVQSGRQRGSRAAVRLKRQ</sequence>
<feature type="active site" description="Proton donor" evidence="6">
    <location>
        <position position="160"/>
    </location>
</feature>
<dbReference type="EC" id="3.2.1.-" evidence="9"/>
<feature type="binding site" evidence="7">
    <location>
        <position position="510"/>
    </location>
    <ligand>
        <name>Ca(2+)</name>
        <dbReference type="ChEBI" id="CHEBI:29108"/>
    </ligand>
</feature>
<evidence type="ECO:0000256" key="7">
    <source>
        <dbReference type="PIRSR" id="PIRSR601382-2"/>
    </source>
</evidence>
<evidence type="ECO:0000313" key="11">
    <source>
        <dbReference type="Proteomes" id="UP001055712"/>
    </source>
</evidence>
<comment type="similarity">
    <text evidence="3 9">Belongs to the glycosyl hydrolase 47 family.</text>
</comment>
<proteinExistence type="inferred from homology"/>
<gene>
    <name evidence="10" type="ORF">D9Q98_000400</name>
</gene>
<dbReference type="GO" id="GO:0016020">
    <property type="term" value="C:membrane"/>
    <property type="evidence" value="ECO:0007669"/>
    <property type="project" value="InterPro"/>
</dbReference>
<keyword evidence="9" id="KW-0326">Glycosidase</keyword>
<organism evidence="10 11">
    <name type="scientific">Chlorella vulgaris</name>
    <name type="common">Green alga</name>
    <dbReference type="NCBI Taxonomy" id="3077"/>
    <lineage>
        <taxon>Eukaryota</taxon>
        <taxon>Viridiplantae</taxon>
        <taxon>Chlorophyta</taxon>
        <taxon>core chlorophytes</taxon>
        <taxon>Trebouxiophyceae</taxon>
        <taxon>Chlorellales</taxon>
        <taxon>Chlorellaceae</taxon>
        <taxon>Chlorella clade</taxon>
        <taxon>Chlorella</taxon>
    </lineage>
</organism>
<dbReference type="GO" id="GO:0005509">
    <property type="term" value="F:calcium ion binding"/>
    <property type="evidence" value="ECO:0007669"/>
    <property type="project" value="InterPro"/>
</dbReference>
<feature type="active site" evidence="6">
    <location>
        <position position="424"/>
    </location>
</feature>
<dbReference type="Pfam" id="PF01532">
    <property type="entry name" value="Glyco_hydro_47"/>
    <property type="match status" value="1"/>
</dbReference>
<reference evidence="10" key="1">
    <citation type="journal article" date="2019" name="Plant J.">
        <title>Chlorella vulgaris genome assembly and annotation reveals the molecular basis for metabolic acclimation to high light conditions.</title>
        <authorList>
            <person name="Cecchin M."/>
            <person name="Marcolungo L."/>
            <person name="Rossato M."/>
            <person name="Girolomoni L."/>
            <person name="Cosentino E."/>
            <person name="Cuine S."/>
            <person name="Li-Beisson Y."/>
            <person name="Delledonne M."/>
            <person name="Ballottari M."/>
        </authorList>
    </citation>
    <scope>NUCLEOTIDE SEQUENCE</scope>
    <source>
        <strain evidence="10">211/11P</strain>
    </source>
</reference>
<evidence type="ECO:0000256" key="8">
    <source>
        <dbReference type="PIRSR" id="PIRSR601382-3"/>
    </source>
</evidence>
<accession>A0A9D4TZ83</accession>
<feature type="active site" description="Proton donor" evidence="6">
    <location>
        <position position="401"/>
    </location>
</feature>
<dbReference type="PRINTS" id="PR00747">
    <property type="entry name" value="GLYHDRLASE47"/>
</dbReference>
<dbReference type="SUPFAM" id="SSF48225">
    <property type="entry name" value="Seven-hairpin glycosidases"/>
    <property type="match status" value="1"/>
</dbReference>
<feature type="disulfide bond" evidence="8">
    <location>
        <begin position="353"/>
        <end position="387"/>
    </location>
</feature>
<dbReference type="OrthoDB" id="8118055at2759"/>
<dbReference type="PANTHER" id="PTHR11742">
    <property type="entry name" value="MANNOSYL-OLIGOSACCHARIDE ALPHA-1,2-MANNOSIDASE-RELATED"/>
    <property type="match status" value="1"/>
</dbReference>
<keyword evidence="7" id="KW-0479">Metal-binding</keyword>
<keyword evidence="4 9" id="KW-0378">Hydrolase</keyword>
<dbReference type="InterPro" id="IPR036026">
    <property type="entry name" value="Seven-hairpin_glycosidases"/>
</dbReference>
<dbReference type="Gene3D" id="1.50.10.10">
    <property type="match status" value="1"/>
</dbReference>
<protein>
    <recommendedName>
        <fullName evidence="9">alpha-1,2-Mannosidase</fullName>
        <ecNumber evidence="9">3.2.1.-</ecNumber>
    </recommendedName>
</protein>
<dbReference type="Proteomes" id="UP001055712">
    <property type="component" value="Unassembled WGS sequence"/>
</dbReference>
<dbReference type="EMBL" id="SIDB01000001">
    <property type="protein sequence ID" value="KAI3437956.1"/>
    <property type="molecule type" value="Genomic_DNA"/>
</dbReference>
<feature type="active site" evidence="6">
    <location>
        <position position="289"/>
    </location>
</feature>